<feature type="chain" id="PRO_5026708737" description="Internal virion protein B" evidence="1">
    <location>
        <begin position="21"/>
        <end position="178"/>
    </location>
</feature>
<accession>A0A6P2W5L1</accession>
<reference evidence="2 3" key="1">
    <citation type="submission" date="2019-09" db="EMBL/GenBank/DDBJ databases">
        <authorList>
            <person name="Depoorter E."/>
        </authorList>
    </citation>
    <scope>NUCLEOTIDE SEQUENCE [LARGE SCALE GENOMIC DNA]</scope>
    <source>
        <strain evidence="2">R-39750</strain>
    </source>
</reference>
<proteinExistence type="predicted"/>
<gene>
    <name evidence="2" type="ORF">BLA39750_02232</name>
</gene>
<sequence length="178" mass="17437">MAVPLLVASAAISAIGAVRAGQAQAGAANYNAEVAQQNAGIANAQGAAAADAQWRNAERRIGSSIAAFGGSGVQGSTGSPTDVLADNVQNATLDNLTTQYNYKLRGLGFQDQASLDQSQASNASTASYLSAAGSLIGGAGQAAYMSKSSGGYPIPGYGYGASGIGYGGSPTYGFGGSP</sequence>
<dbReference type="AlphaFoldDB" id="A0A6P2W5L1"/>
<evidence type="ECO:0000313" key="2">
    <source>
        <dbReference type="EMBL" id="VWC96035.1"/>
    </source>
</evidence>
<protein>
    <recommendedName>
        <fullName evidence="4">Internal virion protein B</fullName>
    </recommendedName>
</protein>
<dbReference type="EMBL" id="CABVQN010000008">
    <property type="protein sequence ID" value="VWC96035.1"/>
    <property type="molecule type" value="Genomic_DNA"/>
</dbReference>
<feature type="signal peptide" evidence="1">
    <location>
        <begin position="1"/>
        <end position="20"/>
    </location>
</feature>
<keyword evidence="1" id="KW-0732">Signal</keyword>
<dbReference type="Proteomes" id="UP000494110">
    <property type="component" value="Unassembled WGS sequence"/>
</dbReference>
<organism evidence="2 3">
    <name type="scientific">Burkholderia lata (strain ATCC 17760 / DSM 23089 / LMG 22485 / NCIMB 9086 / R18194 / 383)</name>
    <dbReference type="NCBI Taxonomy" id="482957"/>
    <lineage>
        <taxon>Bacteria</taxon>
        <taxon>Pseudomonadati</taxon>
        <taxon>Pseudomonadota</taxon>
        <taxon>Betaproteobacteria</taxon>
        <taxon>Burkholderiales</taxon>
        <taxon>Burkholderiaceae</taxon>
        <taxon>Burkholderia</taxon>
        <taxon>Burkholderia cepacia complex</taxon>
    </lineage>
</organism>
<name>A0A6P2W5L1_BURL3</name>
<dbReference type="RefSeq" id="WP_175012209.1">
    <property type="nucleotide sequence ID" value="NZ_CABVQN010000008.1"/>
</dbReference>
<evidence type="ECO:0008006" key="4">
    <source>
        <dbReference type="Google" id="ProtNLM"/>
    </source>
</evidence>
<evidence type="ECO:0000256" key="1">
    <source>
        <dbReference type="SAM" id="SignalP"/>
    </source>
</evidence>
<evidence type="ECO:0000313" key="3">
    <source>
        <dbReference type="Proteomes" id="UP000494110"/>
    </source>
</evidence>